<sequence length="453" mass="47543">MGHLSLILALFTTAKVALAAPDALILTYRTATITQCFAAGIGGMPSLNVGGPTAVIEMPAITGGPVPIQVEAPSCQACGCNTCVQTVTYEATYDCFCAQGLCPQVYAVTETYRGMTAPPTVAETDIPFGFTCDVQTCYTCGPTPITATITHPVSDKPYITNFPQPPALTPGVKADDVVPAWRGDPVPPIHGDVHSAAWGDNYSPSQDGQVPASQGFPVWDDRPLVPAPDHDYTHPVTGDDSHIPTQDDEPSSPQDDQTYSPQYNGDGVPWNDDDLPAWSDDATPAQDDYDTPTKDDDQPPSGSNINSPVNPSFNPGPVPETAPTAAADSDSDTRPEVVPEPNNKAGPPADDEFVNSPAKTSLISMVAPIATTGADSNPEAHPVSVPGTDHQAAPDAGDQHKPAPDSGYDSSPFPSQGSDDAPFVYVTNYASKPQILTMCCTLLIFIICLIPLL</sequence>
<feature type="compositionally biased region" description="Polar residues" evidence="1">
    <location>
        <begin position="301"/>
        <end position="313"/>
    </location>
</feature>
<comment type="caution">
    <text evidence="3">The sequence shown here is derived from an EMBL/GenBank/DDBJ whole genome shotgun (WGS) entry which is preliminary data.</text>
</comment>
<evidence type="ECO:0000313" key="4">
    <source>
        <dbReference type="Proteomes" id="UP000554235"/>
    </source>
</evidence>
<feature type="compositionally biased region" description="Basic and acidic residues" evidence="1">
    <location>
        <begin position="219"/>
        <end position="242"/>
    </location>
</feature>
<dbReference type="AlphaFoldDB" id="A0A8H4LD87"/>
<evidence type="ECO:0000313" key="3">
    <source>
        <dbReference type="EMBL" id="KAF4467500.1"/>
    </source>
</evidence>
<keyword evidence="2" id="KW-0732">Signal</keyword>
<reference evidence="3 4" key="1">
    <citation type="submission" date="2020-01" db="EMBL/GenBank/DDBJ databases">
        <title>Identification and distribution of gene clusters putatively required for synthesis of sphingolipid metabolism inhibitors in phylogenetically diverse species of the filamentous fungus Fusarium.</title>
        <authorList>
            <person name="Kim H.-S."/>
            <person name="Busman M."/>
            <person name="Brown D.W."/>
            <person name="Divon H."/>
            <person name="Uhlig S."/>
            <person name="Proctor R.H."/>
        </authorList>
    </citation>
    <scope>NUCLEOTIDE SEQUENCE [LARGE SCALE GENOMIC DNA]</scope>
    <source>
        <strain evidence="3 4">NRRL 20459</strain>
    </source>
</reference>
<accession>A0A8H4LD87</accession>
<evidence type="ECO:0000256" key="2">
    <source>
        <dbReference type="SAM" id="SignalP"/>
    </source>
</evidence>
<feature type="compositionally biased region" description="Polar residues" evidence="1">
    <location>
        <begin position="408"/>
        <end position="417"/>
    </location>
</feature>
<feature type="region of interest" description="Disordered" evidence="1">
    <location>
        <begin position="186"/>
        <end position="417"/>
    </location>
</feature>
<protein>
    <submittedName>
        <fullName evidence="3">Uncharacterized protein</fullName>
    </submittedName>
</protein>
<dbReference type="Proteomes" id="UP000554235">
    <property type="component" value="Unassembled WGS sequence"/>
</dbReference>
<feature type="chain" id="PRO_5034472865" evidence="2">
    <location>
        <begin position="20"/>
        <end position="453"/>
    </location>
</feature>
<proteinExistence type="predicted"/>
<gene>
    <name evidence="3" type="ORF">FALBO_5637</name>
</gene>
<feature type="compositionally biased region" description="Polar residues" evidence="1">
    <location>
        <begin position="202"/>
        <end position="212"/>
    </location>
</feature>
<name>A0A8H4LD87_9HYPO</name>
<feature type="signal peptide" evidence="2">
    <location>
        <begin position="1"/>
        <end position="19"/>
    </location>
</feature>
<dbReference type="OrthoDB" id="5101370at2759"/>
<dbReference type="EMBL" id="JAADYS010000739">
    <property type="protein sequence ID" value="KAF4467500.1"/>
    <property type="molecule type" value="Genomic_DNA"/>
</dbReference>
<evidence type="ECO:0000256" key="1">
    <source>
        <dbReference type="SAM" id="MobiDB-lite"/>
    </source>
</evidence>
<organism evidence="3 4">
    <name type="scientific">Fusarium albosuccineum</name>
    <dbReference type="NCBI Taxonomy" id="1237068"/>
    <lineage>
        <taxon>Eukaryota</taxon>
        <taxon>Fungi</taxon>
        <taxon>Dikarya</taxon>
        <taxon>Ascomycota</taxon>
        <taxon>Pezizomycotina</taxon>
        <taxon>Sordariomycetes</taxon>
        <taxon>Hypocreomycetidae</taxon>
        <taxon>Hypocreales</taxon>
        <taxon>Nectriaceae</taxon>
        <taxon>Fusarium</taxon>
        <taxon>Fusarium decemcellulare species complex</taxon>
    </lineage>
</organism>
<keyword evidence="4" id="KW-1185">Reference proteome</keyword>